<name>A0A0N0GEA1_PSESX</name>
<dbReference type="Proteomes" id="UP000037891">
    <property type="component" value="Unassembled WGS sequence"/>
</dbReference>
<protein>
    <recommendedName>
        <fullName evidence="3">Amidase</fullName>
    </recommendedName>
</protein>
<gene>
    <name evidence="1" type="ORF">ABJ99_0076</name>
</gene>
<proteinExistence type="predicted"/>
<dbReference type="RefSeq" id="WP_054086837.1">
    <property type="nucleotide sequence ID" value="NZ_LGLN01000066.1"/>
</dbReference>
<comment type="caution">
    <text evidence="1">The sequence shown here is derived from an EMBL/GenBank/DDBJ whole genome shotgun (WGS) entry which is preliminary data.</text>
</comment>
<evidence type="ECO:0008006" key="3">
    <source>
        <dbReference type="Google" id="ProtNLM"/>
    </source>
</evidence>
<reference evidence="1 2" key="2">
    <citation type="submission" date="2015-10" db="EMBL/GenBank/DDBJ databases">
        <title>Comparative genomics and high-throughput reverse genetic screens identify a new phytobacterial MAMP and an Arabidopsis receptor required for immune elicitation.</title>
        <authorList>
            <person name="Mott G.A."/>
            <person name="Thakur S."/>
            <person name="Wang P.W."/>
            <person name="Desveaux D."/>
            <person name="Guttman D.S."/>
        </authorList>
    </citation>
    <scope>NUCLEOTIDE SEQUENCE [LARGE SCALE GENOMIC DNA]</scope>
    <source>
        <strain evidence="1 2">0788_9</strain>
    </source>
</reference>
<evidence type="ECO:0000313" key="1">
    <source>
        <dbReference type="EMBL" id="KPC28007.1"/>
    </source>
</evidence>
<accession>A0A0N0GEA1</accession>
<dbReference type="EMBL" id="LGLN01000066">
    <property type="protein sequence ID" value="KPC28007.1"/>
    <property type="molecule type" value="Genomic_DNA"/>
</dbReference>
<evidence type="ECO:0000313" key="2">
    <source>
        <dbReference type="Proteomes" id="UP000037891"/>
    </source>
</evidence>
<sequence>MSSRRMFILRRPFSSLLVLIIVALAVLAWLYRVNLQAFPTIISAYTAKEYCSCRYVMNNPETYCRGYVKQYVPSTLTDDASQKRVVASGLGRTSSAAWQGEKQGCRLLPPAS</sequence>
<reference evidence="1 2" key="1">
    <citation type="submission" date="2015-07" db="EMBL/GenBank/DDBJ databases">
        <authorList>
            <person name="Noorani M."/>
        </authorList>
    </citation>
    <scope>NUCLEOTIDE SEQUENCE [LARGE SCALE GENOMIC DNA]</scope>
    <source>
        <strain evidence="1 2">0788_9</strain>
    </source>
</reference>
<dbReference type="AlphaFoldDB" id="A0A0N0GEA1"/>
<organism evidence="1 2">
    <name type="scientific">Pseudomonas syringae pv. cilantro</name>
    <dbReference type="NCBI Taxonomy" id="81035"/>
    <lineage>
        <taxon>Bacteria</taxon>
        <taxon>Pseudomonadati</taxon>
        <taxon>Pseudomonadota</taxon>
        <taxon>Gammaproteobacteria</taxon>
        <taxon>Pseudomonadales</taxon>
        <taxon>Pseudomonadaceae</taxon>
        <taxon>Pseudomonas</taxon>
        <taxon>Pseudomonas syringae</taxon>
    </lineage>
</organism>
<dbReference type="PATRIC" id="fig|81035.3.peg.87"/>